<comment type="caution">
    <text evidence="4">The sequence shown here is derived from an EMBL/GenBank/DDBJ whole genome shotgun (WGS) entry which is preliminary data.</text>
</comment>
<proteinExistence type="predicted"/>
<keyword evidence="1" id="KW-0175">Coiled coil</keyword>
<evidence type="ECO:0000259" key="3">
    <source>
        <dbReference type="Pfam" id="PF05650"/>
    </source>
</evidence>
<feature type="coiled-coil region" evidence="1">
    <location>
        <begin position="399"/>
        <end position="451"/>
    </location>
</feature>
<evidence type="ECO:0000256" key="1">
    <source>
        <dbReference type="SAM" id="Coils"/>
    </source>
</evidence>
<keyword evidence="2" id="KW-0472">Membrane</keyword>
<keyword evidence="2" id="KW-1133">Transmembrane helix</keyword>
<accession>A0A562D7E5</accession>
<dbReference type="InterPro" id="IPR008520">
    <property type="entry name" value="DUF802"/>
</dbReference>
<evidence type="ECO:0000313" key="4">
    <source>
        <dbReference type="EMBL" id="TWH05472.1"/>
    </source>
</evidence>
<gene>
    <name evidence="4" type="ORF">L613_000600000650</name>
</gene>
<organism evidence="4 5">
    <name type="scientific">Pseudoxanthomonas taiwanensis J19</name>
    <dbReference type="NCBI Taxonomy" id="935569"/>
    <lineage>
        <taxon>Bacteria</taxon>
        <taxon>Pseudomonadati</taxon>
        <taxon>Pseudomonadota</taxon>
        <taxon>Gammaproteobacteria</taxon>
        <taxon>Lysobacterales</taxon>
        <taxon>Lysobacteraceae</taxon>
        <taxon>Pseudoxanthomonas</taxon>
    </lineage>
</organism>
<feature type="transmembrane region" description="Helical" evidence="2">
    <location>
        <begin position="34"/>
        <end position="51"/>
    </location>
</feature>
<dbReference type="EMBL" id="VLJS01000091">
    <property type="protein sequence ID" value="TWH05472.1"/>
    <property type="molecule type" value="Genomic_DNA"/>
</dbReference>
<reference evidence="4 5" key="1">
    <citation type="submission" date="2019-07" db="EMBL/GenBank/DDBJ databases">
        <title>Genome sequencing of lignin-degrading bacterial isolates.</title>
        <authorList>
            <person name="Gladden J."/>
        </authorList>
    </citation>
    <scope>NUCLEOTIDE SEQUENCE [LARGE SCALE GENOMIC DNA]</scope>
    <source>
        <strain evidence="4 5">J19</strain>
    </source>
</reference>
<keyword evidence="5" id="KW-1185">Reference proteome</keyword>
<feature type="transmembrane region" description="Helical" evidence="2">
    <location>
        <begin position="108"/>
        <end position="129"/>
    </location>
</feature>
<dbReference type="AlphaFoldDB" id="A0A562D7E5"/>
<name>A0A562D7E5_9GAMM</name>
<sequence length="695" mass="73323">MEPMQRILPELATFLAGLAVVCWIGAGYAAGHPLALLFTLLVLAFYLLGALELRRYRQATTGLERALDGLDAAPASLEAWLAQLDPGLREPVRLRIEGGRLPLPGPALVPYLVGLLVLLGMLGTLLGMMTTLRGTGVALEGTAELDAIRDALAAPVRGLGFAFGTSIAGVAASAALGLLSALCRRGRARAAQRLDAAAAGVLRPWSQAYQREQTVQLLQAQAGLLPALVERLERMAAALEQREAASAERQLAQQEAFHARTEATFRELAGSVQATLSDSVAASAREARAAVQPVLESTLAAIAGHAESTRDSVTSAVQRHLDGAGESLRALGGEIAAQWSQALQAQREAGAALLQDLRGGQEQLVQAMGQQAETLVGRIGAQLEQAGSGLAAGWEQVLARQDEANRAATEQQRQALAEAAGAIERQSAALLDSLEQAHAQLQAAFASQEQERLARWSATLEHAGAALREQWQQAGEQAAARQQAVCDTLASTATQISERTQAQAEATIAEISQLARTAAEAPRAAAEVITEVRRQLSESLARDTALLEERSQHMAMFGQLLEGVNRASGEQRAALESLVESTASLLERTGARFEEQVQARGGQLQEAGAQVAAGAAEVASLAEAFGAAVEAFAQGNALLVERMQQIEAALEKAAARSEEQLAYYVAQAREVIDLGVLSQKQIVEDLQRLSARSAA</sequence>
<dbReference type="SUPFAM" id="SSF58113">
    <property type="entry name" value="Apolipoprotein A-I"/>
    <property type="match status" value="1"/>
</dbReference>
<feature type="domain" description="DUF802" evidence="3">
    <location>
        <begin position="327"/>
        <end position="376"/>
    </location>
</feature>
<dbReference type="Pfam" id="PF05650">
    <property type="entry name" value="DUF802"/>
    <property type="match status" value="2"/>
</dbReference>
<feature type="domain" description="DUF802" evidence="3">
    <location>
        <begin position="380"/>
        <end position="431"/>
    </location>
</feature>
<feature type="transmembrane region" description="Helical" evidence="2">
    <location>
        <begin position="7"/>
        <end position="28"/>
    </location>
</feature>
<protein>
    <submittedName>
        <fullName evidence="4">Uncharacterized protein DUF802</fullName>
    </submittedName>
</protein>
<keyword evidence="2" id="KW-0812">Transmembrane</keyword>
<feature type="transmembrane region" description="Helical" evidence="2">
    <location>
        <begin position="159"/>
        <end position="183"/>
    </location>
</feature>
<dbReference type="Proteomes" id="UP000321583">
    <property type="component" value="Unassembled WGS sequence"/>
</dbReference>
<evidence type="ECO:0000256" key="2">
    <source>
        <dbReference type="SAM" id="Phobius"/>
    </source>
</evidence>
<evidence type="ECO:0000313" key="5">
    <source>
        <dbReference type="Proteomes" id="UP000321583"/>
    </source>
</evidence>